<feature type="compositionally biased region" description="Low complexity" evidence="1">
    <location>
        <begin position="13"/>
        <end position="29"/>
    </location>
</feature>
<organism evidence="2">
    <name type="scientific">Paraconexibacter sp. AEG42_29</name>
    <dbReference type="NCBI Taxonomy" id="2997339"/>
    <lineage>
        <taxon>Bacteria</taxon>
        <taxon>Bacillati</taxon>
        <taxon>Actinomycetota</taxon>
        <taxon>Thermoleophilia</taxon>
        <taxon>Solirubrobacterales</taxon>
        <taxon>Paraconexibacteraceae</taxon>
        <taxon>Paraconexibacter</taxon>
    </lineage>
</organism>
<evidence type="ECO:0008006" key="3">
    <source>
        <dbReference type="Google" id="ProtNLM"/>
    </source>
</evidence>
<proteinExistence type="predicted"/>
<dbReference type="KEGG" id="parq:DSM112329_03497"/>
<dbReference type="RefSeq" id="WP_354697847.1">
    <property type="nucleotide sequence ID" value="NZ_CP114014.1"/>
</dbReference>
<feature type="compositionally biased region" description="Low complexity" evidence="1">
    <location>
        <begin position="52"/>
        <end position="64"/>
    </location>
</feature>
<sequence length="426" mass="42373">MTSRLSKLRPRRSGTPSAADAPGPADAAPEQPTHAQPAVGPTTLFADPAGEATPAPLPADTTAAQEAQPSFRDRGQFRRRLRYLRRVRELGFRDLGGLVFDLHRFQQPGEQLIAGKLAALAAVDRELRALERVMKDEQDFTDLREPGIAACARCGALHGSDARFCPSCGISLTGPRTLSELPVVATAAPSAAAPVASEAAPLTWDFPSTPASSADPSPDAGTTAAATAAAPGAGSAADRPVAAPETAEAPVVDPEPSPAASSTDRPIVAGPADAADPDAASRADQATGTGPAVSGPDTRPADPDSQTTAVLPALDDASGDLTPPAAAKPKPKPKPAKTPPRGARRKPPAKPAPATAPDGPAGDPPSAPAGVAPAPGEAPVPADPGSAPVPGAAPAPADVPPSRADGPPVPPPPAPPPPPGGGANRS</sequence>
<dbReference type="EMBL" id="CP114014">
    <property type="protein sequence ID" value="XAY06622.1"/>
    <property type="molecule type" value="Genomic_DNA"/>
</dbReference>
<reference evidence="2" key="1">
    <citation type="submission" date="2022-12" db="EMBL/GenBank/DDBJ databases">
        <title>Paraconexibacter alkalitolerans sp. nov. and Baekduia alba sp. nov., isolated from soil and emended description of the genera Paraconexibacter (Chun et al., 2020) and Baekduia (An et al., 2020).</title>
        <authorList>
            <person name="Vieira S."/>
            <person name="Huber K.J."/>
            <person name="Geppert A."/>
            <person name="Wolf J."/>
            <person name="Neumann-Schaal M."/>
            <person name="Muesken M."/>
            <person name="Overmann J."/>
        </authorList>
    </citation>
    <scope>NUCLEOTIDE SEQUENCE</scope>
    <source>
        <strain evidence="2">AEG42_29</strain>
    </source>
</reference>
<feature type="region of interest" description="Disordered" evidence="1">
    <location>
        <begin position="204"/>
        <end position="426"/>
    </location>
</feature>
<feature type="compositionally biased region" description="Low complexity" evidence="1">
    <location>
        <begin position="269"/>
        <end position="286"/>
    </location>
</feature>
<dbReference type="AlphaFoldDB" id="A0AAU7AY84"/>
<name>A0AAU7AY84_9ACTN</name>
<feature type="compositionally biased region" description="Low complexity" evidence="1">
    <location>
        <begin position="352"/>
        <end position="361"/>
    </location>
</feature>
<feature type="region of interest" description="Disordered" evidence="1">
    <location>
        <begin position="1"/>
        <end position="72"/>
    </location>
</feature>
<feature type="compositionally biased region" description="Pro residues" evidence="1">
    <location>
        <begin position="407"/>
        <end position="420"/>
    </location>
</feature>
<accession>A0AAU7AY84</accession>
<evidence type="ECO:0000256" key="1">
    <source>
        <dbReference type="SAM" id="MobiDB-lite"/>
    </source>
</evidence>
<evidence type="ECO:0000313" key="2">
    <source>
        <dbReference type="EMBL" id="XAY06622.1"/>
    </source>
</evidence>
<gene>
    <name evidence="2" type="ORF">DSM112329_03497</name>
</gene>
<feature type="compositionally biased region" description="Basic residues" evidence="1">
    <location>
        <begin position="1"/>
        <end position="12"/>
    </location>
</feature>
<protein>
    <recommendedName>
        <fullName evidence="3">Zinc ribbon domain-containing protein</fullName>
    </recommendedName>
</protein>
<feature type="compositionally biased region" description="Low complexity" evidence="1">
    <location>
        <begin position="204"/>
        <end position="254"/>
    </location>
</feature>